<evidence type="ECO:0000313" key="3">
    <source>
        <dbReference type="Proteomes" id="UP000547011"/>
    </source>
</evidence>
<dbReference type="Pfam" id="PF04993">
    <property type="entry name" value="TfoX_N"/>
    <property type="match status" value="1"/>
</dbReference>
<protein>
    <submittedName>
        <fullName evidence="2">TfoX/Sxy family transcriptional regulator of competence genes</fullName>
    </submittedName>
</protein>
<reference evidence="2 3" key="1">
    <citation type="submission" date="2020-08" db="EMBL/GenBank/DDBJ databases">
        <title>Genomic Encyclopedia of Type Strains, Phase IV (KMG-IV): sequencing the most valuable type-strain genomes for metagenomic binning, comparative biology and taxonomic classification.</title>
        <authorList>
            <person name="Goeker M."/>
        </authorList>
    </citation>
    <scope>NUCLEOTIDE SEQUENCE [LARGE SCALE GENOMIC DNA]</scope>
    <source>
        <strain evidence="2 3">DSM 23447</strain>
    </source>
</reference>
<accession>A0A7W6IKX2</accession>
<gene>
    <name evidence="2" type="ORF">GGR20_001105</name>
</gene>
<organism evidence="2 3">
    <name type="scientific">Devosia subaequoris</name>
    <dbReference type="NCBI Taxonomy" id="395930"/>
    <lineage>
        <taxon>Bacteria</taxon>
        <taxon>Pseudomonadati</taxon>
        <taxon>Pseudomonadota</taxon>
        <taxon>Alphaproteobacteria</taxon>
        <taxon>Hyphomicrobiales</taxon>
        <taxon>Devosiaceae</taxon>
        <taxon>Devosia</taxon>
    </lineage>
</organism>
<dbReference type="SUPFAM" id="SSF159894">
    <property type="entry name" value="YgaC/TfoX-N like"/>
    <property type="match status" value="1"/>
</dbReference>
<feature type="domain" description="TfoX N-terminal" evidence="1">
    <location>
        <begin position="14"/>
        <end position="101"/>
    </location>
</feature>
<dbReference type="AlphaFoldDB" id="A0A7W6IKX2"/>
<dbReference type="Proteomes" id="UP000547011">
    <property type="component" value="Unassembled WGS sequence"/>
</dbReference>
<comment type="caution">
    <text evidence="2">The sequence shown here is derived from an EMBL/GenBank/DDBJ whole genome shotgun (WGS) entry which is preliminary data.</text>
</comment>
<dbReference type="InterPro" id="IPR007076">
    <property type="entry name" value="TfoX_N"/>
</dbReference>
<proteinExistence type="predicted"/>
<evidence type="ECO:0000259" key="1">
    <source>
        <dbReference type="Pfam" id="PF04993"/>
    </source>
</evidence>
<name>A0A7W6IKX2_9HYPH</name>
<sequence length="111" mass="12061">MSMASEELADRIRDLLTPGENIREQKMFGANAFMSNGHMLVAPMKDGSLLVRVGKDGVDEALNQDGATVMEMGGRTMGGFVVVSGDALEEDFALGEWLDRARNFVKTLPPK</sequence>
<evidence type="ECO:0000313" key="2">
    <source>
        <dbReference type="EMBL" id="MBB4051469.1"/>
    </source>
</evidence>
<dbReference type="RefSeq" id="WP_183310225.1">
    <property type="nucleotide sequence ID" value="NZ_JACIEW010000002.1"/>
</dbReference>
<keyword evidence="3" id="KW-1185">Reference proteome</keyword>
<dbReference type="Gene3D" id="3.30.1460.30">
    <property type="entry name" value="YgaC/TfoX-N like chaperone"/>
    <property type="match status" value="1"/>
</dbReference>
<dbReference type="EMBL" id="JACIEW010000002">
    <property type="protein sequence ID" value="MBB4051469.1"/>
    <property type="molecule type" value="Genomic_DNA"/>
</dbReference>